<dbReference type="AlphaFoldDB" id="I4ELB8"/>
<dbReference type="Proteomes" id="UP000004221">
    <property type="component" value="Unassembled WGS sequence"/>
</dbReference>
<name>I4ELB8_9BACT</name>
<accession>I4ELB8</accession>
<evidence type="ECO:0000313" key="1">
    <source>
        <dbReference type="EMBL" id="CCF85480.1"/>
    </source>
</evidence>
<dbReference type="EMBL" id="CAGS01000446">
    <property type="protein sequence ID" value="CCF85480.1"/>
    <property type="molecule type" value="Genomic_DNA"/>
</dbReference>
<protein>
    <submittedName>
        <fullName evidence="1">Uncharacterized protein</fullName>
    </submittedName>
</protein>
<comment type="caution">
    <text evidence="1">The sequence shown here is derived from an EMBL/GenBank/DDBJ whole genome shotgun (WGS) entry which is preliminary data.</text>
</comment>
<sequence>MSTLDYDLLTVGEPDLAGYVRFWHWPLDAKRGLAVQQYEALACACGRPADCRVAKLGVLFPAWLS</sequence>
<evidence type="ECO:0000313" key="2">
    <source>
        <dbReference type="Proteomes" id="UP000004221"/>
    </source>
</evidence>
<reference evidence="1 2" key="1">
    <citation type="journal article" date="2012" name="ISME J.">
        <title>Nitrification expanded: discovery, physiology and genomics of a nitrite-oxidizing bacterium from the phylum Chloroflexi.</title>
        <authorList>
            <person name="Sorokin D.Y."/>
            <person name="Lucker S."/>
            <person name="Vejmelkova D."/>
            <person name="Kostrikina N.A."/>
            <person name="Kleerebezem R."/>
            <person name="Rijpstra W.I."/>
            <person name="Damste J.S."/>
            <person name="Le Paslier D."/>
            <person name="Muyzer G."/>
            <person name="Wagner M."/>
            <person name="van Loosdrecht M.C."/>
            <person name="Daims H."/>
        </authorList>
    </citation>
    <scope>NUCLEOTIDE SEQUENCE [LARGE SCALE GENOMIC DNA]</scope>
    <source>
        <strain evidence="2">none</strain>
    </source>
</reference>
<proteinExistence type="predicted"/>
<gene>
    <name evidence="1" type="ORF">NITHO_500015</name>
</gene>
<organism evidence="1 2">
    <name type="scientific">Nitrolancea hollandica Lb</name>
    <dbReference type="NCBI Taxonomy" id="1129897"/>
    <lineage>
        <taxon>Bacteria</taxon>
        <taxon>Pseudomonadati</taxon>
        <taxon>Thermomicrobiota</taxon>
        <taxon>Thermomicrobia</taxon>
        <taxon>Sphaerobacterales</taxon>
        <taxon>Sphaerobacterineae</taxon>
        <taxon>Sphaerobacteraceae</taxon>
        <taxon>Nitrolancea</taxon>
    </lineage>
</organism>
<keyword evidence="2" id="KW-1185">Reference proteome</keyword>